<protein>
    <recommendedName>
        <fullName evidence="4">Myb/SANT-like domain-containing protein</fullName>
    </recommendedName>
</protein>
<dbReference type="EMBL" id="CABITT030000007">
    <property type="protein sequence ID" value="VVB10194.1"/>
    <property type="molecule type" value="Genomic_DNA"/>
</dbReference>
<evidence type="ECO:0008006" key="4">
    <source>
        <dbReference type="Google" id="ProtNLM"/>
    </source>
</evidence>
<dbReference type="AlphaFoldDB" id="A0A565C9B8"/>
<accession>A0A565C9B8</accession>
<comment type="caution">
    <text evidence="2">The sequence shown here is derived from an EMBL/GenBank/DDBJ whole genome shotgun (WGS) entry which is preliminary data.</text>
</comment>
<evidence type="ECO:0000313" key="3">
    <source>
        <dbReference type="Proteomes" id="UP000489600"/>
    </source>
</evidence>
<gene>
    <name evidence="2" type="ORF">ANE_LOCUS20638</name>
</gene>
<evidence type="ECO:0000256" key="1">
    <source>
        <dbReference type="SAM" id="MobiDB-lite"/>
    </source>
</evidence>
<dbReference type="Proteomes" id="UP000489600">
    <property type="component" value="Unassembled WGS sequence"/>
</dbReference>
<proteinExistence type="predicted"/>
<keyword evidence="3" id="KW-1185">Reference proteome</keyword>
<feature type="compositionally biased region" description="Polar residues" evidence="1">
    <location>
        <begin position="100"/>
        <end position="111"/>
    </location>
</feature>
<evidence type="ECO:0000313" key="2">
    <source>
        <dbReference type="EMBL" id="VVB10194.1"/>
    </source>
</evidence>
<reference evidence="2" key="1">
    <citation type="submission" date="2019-07" db="EMBL/GenBank/DDBJ databases">
        <authorList>
            <person name="Dittberner H."/>
        </authorList>
    </citation>
    <scope>NUCLEOTIDE SEQUENCE [LARGE SCALE GENOMIC DNA]</scope>
</reference>
<feature type="region of interest" description="Disordered" evidence="1">
    <location>
        <begin position="95"/>
        <end position="144"/>
    </location>
</feature>
<sequence>MATSSSSRKKIFKNHYDNLKTWYIEYQRLSKKIGVSINPDTKEIEMRPEWSDDRIQEILRAAHVQKKQLQDLNMFEKVFANTLIGTDDGWVVGNGPDGYVSSQNYTTNTQTEGDESDLGDDQKSNFHETPSTEVPTHKDKRASK</sequence>
<organism evidence="2 3">
    <name type="scientific">Arabis nemorensis</name>
    <dbReference type="NCBI Taxonomy" id="586526"/>
    <lineage>
        <taxon>Eukaryota</taxon>
        <taxon>Viridiplantae</taxon>
        <taxon>Streptophyta</taxon>
        <taxon>Embryophyta</taxon>
        <taxon>Tracheophyta</taxon>
        <taxon>Spermatophyta</taxon>
        <taxon>Magnoliopsida</taxon>
        <taxon>eudicotyledons</taxon>
        <taxon>Gunneridae</taxon>
        <taxon>Pentapetalae</taxon>
        <taxon>rosids</taxon>
        <taxon>malvids</taxon>
        <taxon>Brassicales</taxon>
        <taxon>Brassicaceae</taxon>
        <taxon>Arabideae</taxon>
        <taxon>Arabis</taxon>
    </lineage>
</organism>
<name>A0A565C9B8_9BRAS</name>